<evidence type="ECO:0000256" key="5">
    <source>
        <dbReference type="ARBA" id="ARBA00022989"/>
    </source>
</evidence>
<accession>A0A858RGT9</accession>
<evidence type="ECO:0000256" key="4">
    <source>
        <dbReference type="ARBA" id="ARBA00022692"/>
    </source>
</evidence>
<dbReference type="InterPro" id="IPR003004">
    <property type="entry name" value="GspF/PilC"/>
</dbReference>
<evidence type="ECO:0000313" key="9">
    <source>
        <dbReference type="EMBL" id="QJE96376.1"/>
    </source>
</evidence>
<dbReference type="Gene3D" id="1.20.81.30">
    <property type="entry name" value="Type II secretion system (T2SS), domain F"/>
    <property type="match status" value="2"/>
</dbReference>
<feature type="transmembrane region" description="Helical" evidence="7">
    <location>
        <begin position="300"/>
        <end position="318"/>
    </location>
</feature>
<reference evidence="9 10" key="1">
    <citation type="submission" date="2020-04" db="EMBL/GenBank/DDBJ databases">
        <title>Luteolibacter sp. G-1-1-1 isolated from soil.</title>
        <authorList>
            <person name="Dahal R.H."/>
        </authorList>
    </citation>
    <scope>NUCLEOTIDE SEQUENCE [LARGE SCALE GENOMIC DNA]</scope>
    <source>
        <strain evidence="9 10">G-1-1-1</strain>
    </source>
</reference>
<dbReference type="EMBL" id="CP051774">
    <property type="protein sequence ID" value="QJE96376.1"/>
    <property type="molecule type" value="Genomic_DNA"/>
</dbReference>
<gene>
    <name evidence="9" type="ORF">HHL09_11470</name>
</gene>
<comment type="subcellular location">
    <subcellularLocation>
        <location evidence="1">Cell membrane</location>
        <topology evidence="1">Multi-pass membrane protein</topology>
    </subcellularLocation>
</comment>
<keyword evidence="6 7" id="KW-0472">Membrane</keyword>
<dbReference type="PANTHER" id="PTHR30012:SF0">
    <property type="entry name" value="TYPE II SECRETION SYSTEM PROTEIN F-RELATED"/>
    <property type="match status" value="1"/>
</dbReference>
<name>A0A858RGT9_9BACT</name>
<organism evidence="9 10">
    <name type="scientific">Luteolibacter luteus</name>
    <dbReference type="NCBI Taxonomy" id="2728835"/>
    <lineage>
        <taxon>Bacteria</taxon>
        <taxon>Pseudomonadati</taxon>
        <taxon>Verrucomicrobiota</taxon>
        <taxon>Verrucomicrobiia</taxon>
        <taxon>Verrucomicrobiales</taxon>
        <taxon>Verrucomicrobiaceae</taxon>
        <taxon>Luteolibacter</taxon>
    </lineage>
</organism>
<keyword evidence="3" id="KW-1003">Cell membrane</keyword>
<feature type="domain" description="Type II secretion system protein GspF" evidence="8">
    <location>
        <begin position="11"/>
        <end position="126"/>
    </location>
</feature>
<dbReference type="InterPro" id="IPR018076">
    <property type="entry name" value="T2SS_GspF_dom"/>
</dbReference>
<evidence type="ECO:0000256" key="7">
    <source>
        <dbReference type="SAM" id="Phobius"/>
    </source>
</evidence>
<evidence type="ECO:0000259" key="8">
    <source>
        <dbReference type="Pfam" id="PF00482"/>
    </source>
</evidence>
<dbReference type="AlphaFoldDB" id="A0A858RGT9"/>
<feature type="transmembrane region" description="Helical" evidence="7">
    <location>
        <begin position="140"/>
        <end position="162"/>
    </location>
</feature>
<keyword evidence="4 7" id="KW-0812">Transmembrane</keyword>
<dbReference type="PANTHER" id="PTHR30012">
    <property type="entry name" value="GENERAL SECRETION PATHWAY PROTEIN"/>
    <property type="match status" value="1"/>
</dbReference>
<evidence type="ECO:0000313" key="10">
    <source>
        <dbReference type="Proteomes" id="UP000501812"/>
    </source>
</evidence>
<proteinExistence type="inferred from homology"/>
<dbReference type="Proteomes" id="UP000501812">
    <property type="component" value="Chromosome"/>
</dbReference>
<keyword evidence="10" id="KW-1185">Reference proteome</keyword>
<keyword evidence="5 7" id="KW-1133">Transmembrane helix</keyword>
<feature type="transmembrane region" description="Helical" evidence="7">
    <location>
        <begin position="110"/>
        <end position="128"/>
    </location>
</feature>
<dbReference type="Pfam" id="PF00482">
    <property type="entry name" value="T2SSF"/>
    <property type="match status" value="1"/>
</dbReference>
<dbReference type="KEGG" id="luo:HHL09_11470"/>
<evidence type="ECO:0000256" key="2">
    <source>
        <dbReference type="ARBA" id="ARBA00005745"/>
    </source>
</evidence>
<comment type="similarity">
    <text evidence="2">Belongs to the GSP F family.</text>
</comment>
<sequence length="334" mass="36601">MAFSAAQKHLFYTEIAKLLEAGFGIREAAATMLDHRLPAAQAGLLREMDRDLEAGQSITEAFAKNRNVISDLERSIVGAGERGGRLAPAFQHLADYFGMLATARRDALQAMIYPLVMLHLGLFISYIPQLFSGAKTGVQVLGEFAVTLFIVYAVVFVAWLGVRAVLASGTSNPTVDAMLNRIPLVGSARRYMAMARFTKVYHTCLLAGLSMQETVETSAQASRSGSIIAASHKMQEVLKERGPLGPVFVSSGAFPAAFARSYATAEESGSLDKDFARWSKVFQDDAARSTKTVSSALPKLFYFLILIFMAYKIISFYSESYLGPIRELEEQYNN</sequence>
<dbReference type="GO" id="GO:0005886">
    <property type="term" value="C:plasma membrane"/>
    <property type="evidence" value="ECO:0007669"/>
    <property type="project" value="UniProtKB-SubCell"/>
</dbReference>
<protein>
    <recommendedName>
        <fullName evidence="8">Type II secretion system protein GspF domain-containing protein</fullName>
    </recommendedName>
</protein>
<dbReference type="InterPro" id="IPR042094">
    <property type="entry name" value="T2SS_GspF_sf"/>
</dbReference>
<dbReference type="RefSeq" id="WP_169454777.1">
    <property type="nucleotide sequence ID" value="NZ_CP051774.1"/>
</dbReference>
<evidence type="ECO:0000256" key="3">
    <source>
        <dbReference type="ARBA" id="ARBA00022475"/>
    </source>
</evidence>
<evidence type="ECO:0000256" key="1">
    <source>
        <dbReference type="ARBA" id="ARBA00004651"/>
    </source>
</evidence>
<evidence type="ECO:0000256" key="6">
    <source>
        <dbReference type="ARBA" id="ARBA00023136"/>
    </source>
</evidence>